<comment type="function">
    <text evidence="10">Subunit of the replication factor C (RFC) complex which acts during elongation of primed DNA templates by DNA polymerases delta and epsilon, and is necessary for ATP-dependent loading of proliferating cell nuclear antigen (PCNA) onto primed DNA. This subunit binds to the primer-template junction. Binds the PO-B transcription element as well as other GA rich DNA sequences. Can bind single- or double-stranded DNA.</text>
</comment>
<dbReference type="Gene3D" id="3.40.50.300">
    <property type="entry name" value="P-loop containing nucleotide triphosphate hydrolases"/>
    <property type="match status" value="1"/>
</dbReference>
<dbReference type="PANTHER" id="PTHR23389">
    <property type="entry name" value="CHROMOSOME TRANSMISSION FIDELITY FACTOR 18"/>
    <property type="match status" value="1"/>
</dbReference>
<dbReference type="Proteomes" id="UP001321473">
    <property type="component" value="Unassembled WGS sequence"/>
</dbReference>
<feature type="compositionally biased region" description="Basic and acidic residues" evidence="13">
    <location>
        <begin position="293"/>
        <end position="325"/>
    </location>
</feature>
<dbReference type="PANTHER" id="PTHR23389:SF6">
    <property type="entry name" value="REPLICATION FACTOR C SUBUNIT 1"/>
    <property type="match status" value="1"/>
</dbReference>
<name>A0AAQ4FBG3_AMBAM</name>
<keyword evidence="8" id="KW-0238">DNA-binding</keyword>
<keyword evidence="16" id="KW-1185">Reference proteome</keyword>
<feature type="domain" description="BRCT" evidence="14">
    <location>
        <begin position="363"/>
        <end position="442"/>
    </location>
</feature>
<organism evidence="15 16">
    <name type="scientific">Amblyomma americanum</name>
    <name type="common">Lone star tick</name>
    <dbReference type="NCBI Taxonomy" id="6943"/>
    <lineage>
        <taxon>Eukaryota</taxon>
        <taxon>Metazoa</taxon>
        <taxon>Ecdysozoa</taxon>
        <taxon>Arthropoda</taxon>
        <taxon>Chelicerata</taxon>
        <taxon>Arachnida</taxon>
        <taxon>Acari</taxon>
        <taxon>Parasitiformes</taxon>
        <taxon>Ixodida</taxon>
        <taxon>Ixodoidea</taxon>
        <taxon>Ixodidae</taxon>
        <taxon>Amblyomminae</taxon>
        <taxon>Amblyomma</taxon>
    </lineage>
</organism>
<dbReference type="Gene3D" id="1.10.8.60">
    <property type="match status" value="1"/>
</dbReference>
<dbReference type="InterPro" id="IPR047854">
    <property type="entry name" value="RFC_lid"/>
</dbReference>
<feature type="compositionally biased region" description="Low complexity" evidence="13">
    <location>
        <begin position="175"/>
        <end position="191"/>
    </location>
</feature>
<evidence type="ECO:0000256" key="10">
    <source>
        <dbReference type="ARBA" id="ARBA00054501"/>
    </source>
</evidence>
<keyword evidence="9 12" id="KW-0539">Nucleus</keyword>
<evidence type="ECO:0000256" key="12">
    <source>
        <dbReference type="PIRNR" id="PIRNR036578"/>
    </source>
</evidence>
<dbReference type="SMART" id="SM00382">
    <property type="entry name" value="AAA"/>
    <property type="match status" value="1"/>
</dbReference>
<feature type="compositionally biased region" description="Basic and acidic residues" evidence="13">
    <location>
        <begin position="264"/>
        <end position="286"/>
    </location>
</feature>
<feature type="compositionally biased region" description="Basic and acidic residues" evidence="13">
    <location>
        <begin position="60"/>
        <end position="77"/>
    </location>
</feature>
<dbReference type="InterPro" id="IPR027417">
    <property type="entry name" value="P-loop_NTPase"/>
</dbReference>
<comment type="subunit">
    <text evidence="11">Large subunit of the RFC complex, an heteropentameric complex consisting of RFC1 and four small subunits RFC2, RFC3, RFC4 and RFC5; the RFC complex interacts with PCNA and the interaction involves RFC1.</text>
</comment>
<dbReference type="SUPFAM" id="SSF52113">
    <property type="entry name" value="BRCT domain"/>
    <property type="match status" value="1"/>
</dbReference>
<evidence type="ECO:0000256" key="13">
    <source>
        <dbReference type="SAM" id="MobiDB-lite"/>
    </source>
</evidence>
<evidence type="ECO:0000256" key="3">
    <source>
        <dbReference type="ARBA" id="ARBA00020401"/>
    </source>
</evidence>
<dbReference type="EMBL" id="JARKHS020004492">
    <property type="protein sequence ID" value="KAK8784530.1"/>
    <property type="molecule type" value="Genomic_DNA"/>
</dbReference>
<comment type="similarity">
    <text evidence="2 12">Belongs to the activator 1 large subunit family.</text>
</comment>
<dbReference type="CDD" id="cd18140">
    <property type="entry name" value="HLD_clamp_RFC"/>
    <property type="match status" value="1"/>
</dbReference>
<evidence type="ECO:0000313" key="15">
    <source>
        <dbReference type="EMBL" id="KAK8784530.1"/>
    </source>
</evidence>
<dbReference type="FunFam" id="3.40.50.300:FF:000395">
    <property type="entry name" value="Replication factor C subunit 1"/>
    <property type="match status" value="1"/>
</dbReference>
<dbReference type="GO" id="GO:0016887">
    <property type="term" value="F:ATP hydrolysis activity"/>
    <property type="evidence" value="ECO:0007669"/>
    <property type="project" value="InterPro"/>
</dbReference>
<proteinExistence type="inferred from homology"/>
<feature type="compositionally biased region" description="Acidic residues" evidence="13">
    <location>
        <begin position="1056"/>
        <end position="1080"/>
    </location>
</feature>
<evidence type="ECO:0000259" key="14">
    <source>
        <dbReference type="PROSITE" id="PS50172"/>
    </source>
</evidence>
<dbReference type="InterPro" id="IPR008921">
    <property type="entry name" value="DNA_pol3_clamp-load_cplx_C"/>
</dbReference>
<reference evidence="15 16" key="1">
    <citation type="journal article" date="2023" name="Arcadia Sci">
        <title>De novo assembly of a long-read Amblyomma americanum tick genome.</title>
        <authorList>
            <person name="Chou S."/>
            <person name="Poskanzer K.E."/>
            <person name="Rollins M."/>
            <person name="Thuy-Boun P.S."/>
        </authorList>
    </citation>
    <scope>NUCLEOTIDE SEQUENCE [LARGE SCALE GENOMIC DNA]</scope>
    <source>
        <strain evidence="15">F_SG_1</strain>
        <tissue evidence="15">Salivary glands</tissue>
    </source>
</reference>
<dbReference type="GO" id="GO:0005663">
    <property type="term" value="C:DNA replication factor C complex"/>
    <property type="evidence" value="ECO:0007669"/>
    <property type="project" value="InterPro"/>
</dbReference>
<dbReference type="Pfam" id="PF00533">
    <property type="entry name" value="BRCT"/>
    <property type="match status" value="1"/>
</dbReference>
<dbReference type="SUPFAM" id="SSF48019">
    <property type="entry name" value="post-AAA+ oligomerization domain-like"/>
    <property type="match status" value="1"/>
</dbReference>
<dbReference type="GO" id="GO:0005524">
    <property type="term" value="F:ATP binding"/>
    <property type="evidence" value="ECO:0007669"/>
    <property type="project" value="UniProtKB-UniRule"/>
</dbReference>
<dbReference type="GO" id="GO:0003689">
    <property type="term" value="F:DNA clamp loader activity"/>
    <property type="evidence" value="ECO:0007669"/>
    <property type="project" value="UniProtKB-UniRule"/>
</dbReference>
<sequence length="1080" mass="117618">MDIRKFFSSGSAPAKRTADETKQQANEKSKSKQPARSAVAPAKSKATEKSSKTPSPARSSKKEKEHGKQLENKEKKQPGKKQRQRIVMLDSDSDDEEPIPKKAKKQAKETKAATVDSDSDNDSEDPIPPKPAISKQTSALKAPSPKKPVKKVNGKEPPAQKLVPVSADDFFASTSISPASKLSLKAAQAKKVTSAKESHDDDDFQTTLKKLDEKQGVKHPAVRSSPRKTGKAEESPGKKKAPSTSSSSKGSTSSSSIGSTQDVKPSKKPDKEESEIKRTPEKRKAETSATSETPKKVPRKSEEAAPVKPTSKKEKPVSVKEEAPKKAAPATTPAQRRGNAASYQSYLNREGPRLLGTRDIPEGTPGCLKGMTIVMTGVLECIERDDARALLDRCGAKITQSVSRNTTYLVAGRDSGPAKIRKAEECKVNIIDENELYELIESHSSKDSKSKKEEAKVKEELEEEGAPRKKRRVDSEESSNGSAEEKAPAAKKPLSSPAKKSGVCSSIPEALPSTSTPDSQRSQAPAERCGGSVGEIAAILHGTTSQEMWVDKYKPQSTKQIIGQQGDKSNCGKLLTWLRSWHKNRTGPKKPLPKWGGGGGDGSAYKAALLSGAPGIGKTTTANLAAREAGYSVLEMNASDTRSKKNLVEHVAETLGNLALTSSGCGMTSKHVLIMDEVDGMAGNEDRGGVQELIALIKTTRIPIICICNDRSHPKMRSLVNYCFDLRFQRPQVKQIQAALMSIACKEGLSISPAVVQEIVMASNQDVRQALHNLSLWSSRTKSVNAAQVKADAGKGTKDIRLGPFDVVRKILSSTEGGQSMTLNEKAALFFHDYNMVPLFVQDNYLHVQPLEAKGDRQKHLELVSAAADSISWGELVERQIRKDSSWALLPMQAFFSSVIPGELVRGHMREMIAFPAWFGKNSSTTKRHRLLRELKHHMHTRISADRTQLSMDYVGPLLDSLTKPLTDKGAEGVPTVVRRMHHYFLQRADLDSLNELAMWPGMRDPMALVDSKVKAALTRALNKEAFMSPYATDDMVKKKGKKATGKAGKAAALPADEENPEEEAEEEEDEPDPTLVDYD</sequence>
<dbReference type="InterPro" id="IPR036420">
    <property type="entry name" value="BRCT_dom_sf"/>
</dbReference>
<feature type="compositionally biased region" description="Low complexity" evidence="13">
    <location>
        <begin position="490"/>
        <end position="501"/>
    </location>
</feature>
<dbReference type="GO" id="GO:0006281">
    <property type="term" value="P:DNA repair"/>
    <property type="evidence" value="ECO:0007669"/>
    <property type="project" value="InterPro"/>
</dbReference>
<evidence type="ECO:0000256" key="5">
    <source>
        <dbReference type="ARBA" id="ARBA00022705"/>
    </source>
</evidence>
<dbReference type="InterPro" id="IPR013725">
    <property type="entry name" value="DNA_replication_fac_RFC1_C"/>
</dbReference>
<evidence type="ECO:0000256" key="2">
    <source>
        <dbReference type="ARBA" id="ARBA00006116"/>
    </source>
</evidence>
<feature type="region of interest" description="Disordered" evidence="13">
    <location>
        <begin position="1"/>
        <end position="341"/>
    </location>
</feature>
<dbReference type="InterPro" id="IPR003959">
    <property type="entry name" value="ATPase_AAA_core"/>
</dbReference>
<keyword evidence="5 12" id="KW-0235">DNA replication</keyword>
<evidence type="ECO:0000256" key="8">
    <source>
        <dbReference type="ARBA" id="ARBA00023125"/>
    </source>
</evidence>
<evidence type="ECO:0000256" key="4">
    <source>
        <dbReference type="ARBA" id="ARBA00022553"/>
    </source>
</evidence>
<feature type="region of interest" description="Disordered" evidence="13">
    <location>
        <begin position="442"/>
        <end position="529"/>
    </location>
</feature>
<gene>
    <name evidence="15" type="ORF">V5799_009104</name>
</gene>
<dbReference type="Gene3D" id="3.40.50.10190">
    <property type="entry name" value="BRCT domain"/>
    <property type="match status" value="1"/>
</dbReference>
<dbReference type="GO" id="GO:0003677">
    <property type="term" value="F:DNA binding"/>
    <property type="evidence" value="ECO:0007669"/>
    <property type="project" value="UniProtKB-KW"/>
</dbReference>
<feature type="compositionally biased region" description="Polar residues" evidence="13">
    <location>
        <begin position="512"/>
        <end position="523"/>
    </location>
</feature>
<dbReference type="FunFam" id="3.40.50.10190:FF:000001">
    <property type="entry name" value="Replication factor C subunit 1"/>
    <property type="match status" value="1"/>
</dbReference>
<dbReference type="FunFam" id="1.20.272.10:FF:000005">
    <property type="entry name" value="Replication factor C subunit 1"/>
    <property type="match status" value="1"/>
</dbReference>
<dbReference type="GO" id="GO:0005634">
    <property type="term" value="C:nucleus"/>
    <property type="evidence" value="ECO:0007669"/>
    <property type="project" value="UniProtKB-SubCell"/>
</dbReference>
<dbReference type="Pfam" id="PF00004">
    <property type="entry name" value="AAA"/>
    <property type="match status" value="1"/>
</dbReference>
<dbReference type="GO" id="GO:0006260">
    <property type="term" value="P:DNA replication"/>
    <property type="evidence" value="ECO:0007669"/>
    <property type="project" value="UniProtKB-KW"/>
</dbReference>
<feature type="region of interest" description="Disordered" evidence="13">
    <location>
        <begin position="1034"/>
        <end position="1080"/>
    </location>
</feature>
<dbReference type="InterPro" id="IPR001357">
    <property type="entry name" value="BRCT_dom"/>
</dbReference>
<dbReference type="Pfam" id="PF25361">
    <property type="entry name" value="AAA_lid_RFC1"/>
    <property type="match status" value="1"/>
</dbReference>
<evidence type="ECO:0000256" key="1">
    <source>
        <dbReference type="ARBA" id="ARBA00004123"/>
    </source>
</evidence>
<keyword evidence="4" id="KW-0597">Phosphoprotein</keyword>
<feature type="compositionally biased region" description="Low complexity" evidence="13">
    <location>
        <begin position="242"/>
        <end position="260"/>
    </location>
</feature>
<feature type="compositionally biased region" description="Basic and acidic residues" evidence="13">
    <location>
        <begin position="16"/>
        <end position="30"/>
    </location>
</feature>
<feature type="compositionally biased region" description="Low complexity" evidence="13">
    <location>
        <begin position="1046"/>
        <end position="1055"/>
    </location>
</feature>
<dbReference type="PROSITE" id="PS50172">
    <property type="entry name" value="BRCT"/>
    <property type="match status" value="1"/>
</dbReference>
<evidence type="ECO:0000256" key="11">
    <source>
        <dbReference type="ARBA" id="ARBA00064311"/>
    </source>
</evidence>
<feature type="compositionally biased region" description="Basic and acidic residues" evidence="13">
    <location>
        <begin position="442"/>
        <end position="459"/>
    </location>
</feature>
<dbReference type="Pfam" id="PF08519">
    <property type="entry name" value="RFC1"/>
    <property type="match status" value="1"/>
</dbReference>
<comment type="caution">
    <text evidence="15">The sequence shown here is derived from an EMBL/GenBank/DDBJ whole genome shotgun (WGS) entry which is preliminary data.</text>
</comment>
<comment type="subcellular location">
    <subcellularLocation>
        <location evidence="1 12">Nucleus</location>
    </subcellularLocation>
</comment>
<evidence type="ECO:0000256" key="9">
    <source>
        <dbReference type="ARBA" id="ARBA00023242"/>
    </source>
</evidence>
<evidence type="ECO:0000256" key="6">
    <source>
        <dbReference type="ARBA" id="ARBA00022741"/>
    </source>
</evidence>
<dbReference type="PIRSF" id="PIRSF036578">
    <property type="entry name" value="RFC1"/>
    <property type="match status" value="1"/>
</dbReference>
<dbReference type="InterPro" id="IPR003593">
    <property type="entry name" value="AAA+_ATPase"/>
</dbReference>
<keyword evidence="7 12" id="KW-0067">ATP-binding</keyword>
<protein>
    <recommendedName>
        <fullName evidence="3 12">Replication factor C subunit 1</fullName>
    </recommendedName>
</protein>
<dbReference type="SUPFAM" id="SSF52540">
    <property type="entry name" value="P-loop containing nucleoside triphosphate hydrolases"/>
    <property type="match status" value="1"/>
</dbReference>
<evidence type="ECO:0000256" key="7">
    <source>
        <dbReference type="ARBA" id="ARBA00022840"/>
    </source>
</evidence>
<dbReference type="Gene3D" id="1.20.272.10">
    <property type="match status" value="1"/>
</dbReference>
<dbReference type="FunFam" id="1.10.8.60:FF:000021">
    <property type="entry name" value="Replication factor C subunit 1"/>
    <property type="match status" value="1"/>
</dbReference>
<accession>A0AAQ4FBG3</accession>
<evidence type="ECO:0000313" key="16">
    <source>
        <dbReference type="Proteomes" id="UP001321473"/>
    </source>
</evidence>
<keyword evidence="6 12" id="KW-0547">Nucleotide-binding</keyword>
<dbReference type="SMART" id="SM00292">
    <property type="entry name" value="BRCT"/>
    <property type="match status" value="1"/>
</dbReference>
<dbReference type="InterPro" id="IPR012178">
    <property type="entry name" value="RFC1"/>
</dbReference>
<dbReference type="AlphaFoldDB" id="A0AAQ4FBG3"/>
<dbReference type="CDD" id="cd00009">
    <property type="entry name" value="AAA"/>
    <property type="match status" value="1"/>
</dbReference>